<dbReference type="KEGG" id="goe:100904309"/>
<keyword evidence="6 7" id="KW-0472">Membrane</keyword>
<evidence type="ECO:0000313" key="8">
    <source>
        <dbReference type="Proteomes" id="UP000694867"/>
    </source>
</evidence>
<comment type="subcellular location">
    <subcellularLocation>
        <location evidence="1 7">Membrane</location>
        <topology evidence="1 7">Peripheral membrane protein</topology>
    </subcellularLocation>
</comment>
<organism evidence="8 9">
    <name type="scientific">Galendromus occidentalis</name>
    <name type="common">western predatory mite</name>
    <dbReference type="NCBI Taxonomy" id="34638"/>
    <lineage>
        <taxon>Eukaryota</taxon>
        <taxon>Metazoa</taxon>
        <taxon>Ecdysozoa</taxon>
        <taxon>Arthropoda</taxon>
        <taxon>Chelicerata</taxon>
        <taxon>Arachnida</taxon>
        <taxon>Acari</taxon>
        <taxon>Parasitiformes</taxon>
        <taxon>Mesostigmata</taxon>
        <taxon>Gamasina</taxon>
        <taxon>Phytoseioidea</taxon>
        <taxon>Phytoseiidae</taxon>
        <taxon>Typhlodrominae</taxon>
        <taxon>Galendromus</taxon>
    </lineage>
</organism>
<keyword evidence="8" id="KW-1185">Reference proteome</keyword>
<dbReference type="GO" id="GO:0005483">
    <property type="term" value="F:soluble NSF attachment protein activity"/>
    <property type="evidence" value="ECO:0007669"/>
    <property type="project" value="TreeGrafter"/>
</dbReference>
<comment type="similarity">
    <text evidence="2 7">Belongs to the SNAP family.</text>
</comment>
<dbReference type="RefSeq" id="XP_003740040.1">
    <property type="nucleotide sequence ID" value="XM_003739992.1"/>
</dbReference>
<reference evidence="9" key="1">
    <citation type="submission" date="2025-08" db="UniProtKB">
        <authorList>
            <consortium name="RefSeq"/>
        </authorList>
    </citation>
    <scope>IDENTIFICATION</scope>
</reference>
<evidence type="ECO:0000256" key="3">
    <source>
        <dbReference type="ARBA" id="ARBA00022448"/>
    </source>
</evidence>
<accession>A0AAJ6QQ17</accession>
<dbReference type="FunFam" id="1.25.40.10:FF:000049">
    <property type="entry name" value="Alpha-soluble NSF attachment protein-like"/>
    <property type="match status" value="1"/>
</dbReference>
<evidence type="ECO:0000256" key="4">
    <source>
        <dbReference type="ARBA" id="ARBA00022892"/>
    </source>
</evidence>
<dbReference type="InterPro" id="IPR000744">
    <property type="entry name" value="NSF_attach"/>
</dbReference>
<dbReference type="PANTHER" id="PTHR13768:SF8">
    <property type="entry name" value="ALPHA-SOLUBLE NSF ATTACHMENT PROTEIN"/>
    <property type="match status" value="1"/>
</dbReference>
<evidence type="ECO:0000256" key="6">
    <source>
        <dbReference type="ARBA" id="ARBA00023136"/>
    </source>
</evidence>
<dbReference type="AlphaFoldDB" id="A0AAJ6QQ17"/>
<dbReference type="CDD" id="cd15832">
    <property type="entry name" value="SNAP"/>
    <property type="match status" value="1"/>
</dbReference>
<keyword evidence="4 7" id="KW-0931">ER-Golgi transport</keyword>
<evidence type="ECO:0000256" key="7">
    <source>
        <dbReference type="RuleBase" id="RU367013"/>
    </source>
</evidence>
<name>A0AAJ6QQ17_9ACAR</name>
<dbReference type="Proteomes" id="UP000694867">
    <property type="component" value="Unplaced"/>
</dbReference>
<keyword evidence="5 7" id="KW-0653">Protein transport</keyword>
<evidence type="ECO:0000313" key="9">
    <source>
        <dbReference type="RefSeq" id="XP_003740040.1"/>
    </source>
</evidence>
<dbReference type="InterPro" id="IPR011990">
    <property type="entry name" value="TPR-like_helical_dom_sf"/>
</dbReference>
<dbReference type="GeneID" id="100904309"/>
<keyword evidence="3 7" id="KW-0813">Transport</keyword>
<evidence type="ECO:0000256" key="1">
    <source>
        <dbReference type="ARBA" id="ARBA00004170"/>
    </source>
</evidence>
<proteinExistence type="inferred from homology"/>
<gene>
    <name evidence="9" type="primary">LOC100904309</name>
</gene>
<dbReference type="GO" id="GO:0019905">
    <property type="term" value="F:syntaxin binding"/>
    <property type="evidence" value="ECO:0007669"/>
    <property type="project" value="TreeGrafter"/>
</dbReference>
<protein>
    <submittedName>
        <fullName evidence="9">Alpha-soluble NSF attachment protein-like</fullName>
    </submittedName>
</protein>
<dbReference type="PANTHER" id="PTHR13768">
    <property type="entry name" value="SOLUBLE NSF ATTACHMENT PROTEIN SNAP"/>
    <property type="match status" value="1"/>
</dbReference>
<evidence type="ECO:0000256" key="2">
    <source>
        <dbReference type="ARBA" id="ARBA00010050"/>
    </source>
</evidence>
<dbReference type="GO" id="GO:0031201">
    <property type="term" value="C:SNARE complex"/>
    <property type="evidence" value="ECO:0007669"/>
    <property type="project" value="TreeGrafter"/>
</dbReference>
<dbReference type="Pfam" id="PF14938">
    <property type="entry name" value="SNAP"/>
    <property type="match status" value="1"/>
</dbReference>
<dbReference type="GO" id="GO:0035494">
    <property type="term" value="P:SNARE complex disassembly"/>
    <property type="evidence" value="ECO:0007669"/>
    <property type="project" value="TreeGrafter"/>
</dbReference>
<comment type="function">
    <text evidence="7">Required for vesicular transport between the endoplasmic reticulum and the Golgi apparatus.</text>
</comment>
<dbReference type="GO" id="GO:0005774">
    <property type="term" value="C:vacuolar membrane"/>
    <property type="evidence" value="ECO:0007669"/>
    <property type="project" value="TreeGrafter"/>
</dbReference>
<dbReference type="PRINTS" id="PR00448">
    <property type="entry name" value="NSFATTACHMNT"/>
</dbReference>
<dbReference type="GO" id="GO:0006886">
    <property type="term" value="P:intracellular protein transport"/>
    <property type="evidence" value="ECO:0007669"/>
    <property type="project" value="UniProtKB-UniRule"/>
</dbReference>
<dbReference type="Gene3D" id="1.25.40.10">
    <property type="entry name" value="Tetratricopeptide repeat domain"/>
    <property type="match status" value="1"/>
</dbReference>
<evidence type="ECO:0000256" key="5">
    <source>
        <dbReference type="ARBA" id="ARBA00022927"/>
    </source>
</evidence>
<sequence>MPADAEQKAMQLLADADKKLKSAQGFFGSMFNAESKIIDACELYSKAANSFKLSKKWSAGGSAYSKSAELHFKVGNKHEAATLYTEASHCYKRTEPHKAIECLRKGNEIYTDMGRFTMAAKNHQAIAEIYEETIQDFEKSIYHYEQAADFYKGEEAHSTANKCLLQVAKHSAMLEKYEKSIFIYEEVGRAAVDNALLKSSAKDYFFKAAICHLCIDSLNATQAITKYCEMYPAFQDSREYKLVKTLANKLEDQDLEGFQNAVADYESVTRFDKWNTEILSRIRAQLQESGDLC</sequence>
<dbReference type="SUPFAM" id="SSF48452">
    <property type="entry name" value="TPR-like"/>
    <property type="match status" value="1"/>
</dbReference>